<name>A0A3N0YFZ2_ANAGA</name>
<gene>
    <name evidence="2" type="ORF">DPX16_8298</name>
</gene>
<protein>
    <submittedName>
        <fullName evidence="2">Uncharacterized protein</fullName>
    </submittedName>
</protein>
<feature type="region of interest" description="Disordered" evidence="1">
    <location>
        <begin position="109"/>
        <end position="141"/>
    </location>
</feature>
<feature type="compositionally biased region" description="Basic and acidic residues" evidence="1">
    <location>
        <begin position="109"/>
        <end position="124"/>
    </location>
</feature>
<sequence>MFAAALSTPSLCAVKPVVTECFRLFEAERLGRGSRWQSLLHGCEECARVRSRSRYARLLRGAVLAGAPLAFLPLPAIFPHLGGVRMCEGVQTDNAGEIVRLGLRITEKNDRGKEKKEEKIREKNPTNPRRKTGIMRSKGRARKLTTAPSAPVFVKTTRFVRVSAAPVTSISSRDFESLASPSRQQKASCGGTLLNANRCVKESPNGSDVQPGCRTDIVRMVCVCVCVCVRVWEAWEPYSCVYHRETSTSTEQ</sequence>
<dbReference type="EMBL" id="RJVU01042602">
    <property type="protein sequence ID" value="ROL45169.1"/>
    <property type="molecule type" value="Genomic_DNA"/>
</dbReference>
<evidence type="ECO:0000313" key="2">
    <source>
        <dbReference type="EMBL" id="ROL45169.1"/>
    </source>
</evidence>
<feature type="compositionally biased region" description="Basic residues" evidence="1">
    <location>
        <begin position="128"/>
        <end position="141"/>
    </location>
</feature>
<evidence type="ECO:0000313" key="3">
    <source>
        <dbReference type="Proteomes" id="UP000281406"/>
    </source>
</evidence>
<accession>A0A3N0YFZ2</accession>
<proteinExistence type="predicted"/>
<evidence type="ECO:0000256" key="1">
    <source>
        <dbReference type="SAM" id="MobiDB-lite"/>
    </source>
</evidence>
<dbReference type="Proteomes" id="UP000281406">
    <property type="component" value="Unassembled WGS sequence"/>
</dbReference>
<organism evidence="2 3">
    <name type="scientific">Anabarilius grahami</name>
    <name type="common">Kanglang fish</name>
    <name type="synonym">Barilius grahami</name>
    <dbReference type="NCBI Taxonomy" id="495550"/>
    <lineage>
        <taxon>Eukaryota</taxon>
        <taxon>Metazoa</taxon>
        <taxon>Chordata</taxon>
        <taxon>Craniata</taxon>
        <taxon>Vertebrata</taxon>
        <taxon>Euteleostomi</taxon>
        <taxon>Actinopterygii</taxon>
        <taxon>Neopterygii</taxon>
        <taxon>Teleostei</taxon>
        <taxon>Ostariophysi</taxon>
        <taxon>Cypriniformes</taxon>
        <taxon>Xenocyprididae</taxon>
        <taxon>Xenocypridinae</taxon>
        <taxon>Xenocypridinae incertae sedis</taxon>
        <taxon>Anabarilius</taxon>
    </lineage>
</organism>
<dbReference type="AlphaFoldDB" id="A0A3N0YFZ2"/>
<comment type="caution">
    <text evidence="2">The sequence shown here is derived from an EMBL/GenBank/DDBJ whole genome shotgun (WGS) entry which is preliminary data.</text>
</comment>
<keyword evidence="3" id="KW-1185">Reference proteome</keyword>
<reference evidence="2 3" key="1">
    <citation type="submission" date="2018-10" db="EMBL/GenBank/DDBJ databases">
        <title>Genome assembly for a Yunnan-Guizhou Plateau 3E fish, Anabarilius grahami (Regan), and its evolutionary and genetic applications.</title>
        <authorList>
            <person name="Jiang W."/>
        </authorList>
    </citation>
    <scope>NUCLEOTIDE SEQUENCE [LARGE SCALE GENOMIC DNA]</scope>
    <source>
        <strain evidence="2">AG-KIZ</strain>
        <tissue evidence="2">Muscle</tissue>
    </source>
</reference>